<evidence type="ECO:0000256" key="1">
    <source>
        <dbReference type="SAM" id="MobiDB-lite"/>
    </source>
</evidence>
<feature type="transmembrane region" description="Helical" evidence="2">
    <location>
        <begin position="254"/>
        <end position="278"/>
    </location>
</feature>
<feature type="compositionally biased region" description="Polar residues" evidence="1">
    <location>
        <begin position="96"/>
        <end position="105"/>
    </location>
</feature>
<proteinExistence type="predicted"/>
<evidence type="ECO:0000256" key="2">
    <source>
        <dbReference type="SAM" id="Phobius"/>
    </source>
</evidence>
<reference evidence="3" key="1">
    <citation type="submission" date="2021-02" db="EMBL/GenBank/DDBJ databases">
        <title>Natronoglycomyces albus gen. nov., sp. nov, a haloalkaliphilic actinobacterium from a soda solonchak soil.</title>
        <authorList>
            <person name="Sorokin D.Y."/>
            <person name="Khijniak T.V."/>
            <person name="Zakharycheva A.P."/>
            <person name="Boueva O.V."/>
            <person name="Ariskina E.V."/>
            <person name="Hahnke R.L."/>
            <person name="Bunk B."/>
            <person name="Sproer C."/>
            <person name="Schumann P."/>
            <person name="Evtushenko L.I."/>
            <person name="Kublanov I.V."/>
        </authorList>
    </citation>
    <scope>NUCLEOTIDE SEQUENCE</scope>
    <source>
        <strain evidence="3">DSM 106290</strain>
    </source>
</reference>
<dbReference type="KEGG" id="nav:JQS30_04530"/>
<sequence>MSYPPQQPADGWQADNQGQPNGDGDAVHHPQAADAQAPAAPFGEPHAPVSPSVDQYGQAAHNPYAPYQPPGHGQQVPQQQPYQDYSQHSGAYGQPQAYQNDQQHGYGQPQAYQNDQQHGYGQDQGYQGEQPQYHQPFQQSDPGPATGQASAPPWAPEQFNPNMGPVSAQPSSGSPFGTVPFAPTSSAGNTDAAPPGVPASPFSAPPASAPPNSDQFGPPGGQVALQPVSAASGAWGHNPGQIERKKQKKQRKGFPMWGFIAGAVIFAMVLAAGTWLMLSGAGEPGQTGTTEPGPTIEAQPQEYLVHESSSDFGFSMIDTNDWVPGTDDAITVFTAADGLLLDGEERAGFVTGAIDTDAVEYSSDEIIEAGQAAISQFTADLFGDTPTGETAQSLRVDGRLAHMTEFVATDPDGTEYSVTFTIVEMPSEEAAGFIGYVPLADSDLVELKDAAALSLTFGE</sequence>
<feature type="compositionally biased region" description="Low complexity" evidence="1">
    <location>
        <begin position="29"/>
        <end position="40"/>
    </location>
</feature>
<feature type="compositionally biased region" description="Low complexity" evidence="1">
    <location>
        <begin position="70"/>
        <end position="89"/>
    </location>
</feature>
<gene>
    <name evidence="3" type="ORF">JQS30_04530</name>
</gene>
<evidence type="ECO:0000313" key="4">
    <source>
        <dbReference type="Proteomes" id="UP000662939"/>
    </source>
</evidence>
<protein>
    <submittedName>
        <fullName evidence="3">Uncharacterized protein</fullName>
    </submittedName>
</protein>
<accession>A0A895XRN3</accession>
<dbReference type="RefSeq" id="WP_213172193.1">
    <property type="nucleotide sequence ID" value="NZ_CP070496.1"/>
</dbReference>
<name>A0A895XRN3_9ACTN</name>
<dbReference type="Proteomes" id="UP000662939">
    <property type="component" value="Chromosome"/>
</dbReference>
<keyword evidence="4" id="KW-1185">Reference proteome</keyword>
<keyword evidence="2" id="KW-1133">Transmembrane helix</keyword>
<keyword evidence="2" id="KW-0472">Membrane</keyword>
<feature type="compositionally biased region" description="Low complexity" evidence="1">
    <location>
        <begin position="112"/>
        <end position="133"/>
    </location>
</feature>
<organism evidence="3 4">
    <name type="scientific">Natronoglycomyces albus</name>
    <dbReference type="NCBI Taxonomy" id="2811108"/>
    <lineage>
        <taxon>Bacteria</taxon>
        <taxon>Bacillati</taxon>
        <taxon>Actinomycetota</taxon>
        <taxon>Actinomycetes</taxon>
        <taxon>Glycomycetales</taxon>
        <taxon>Glycomycetaceae</taxon>
        <taxon>Natronoglycomyces</taxon>
    </lineage>
</organism>
<keyword evidence="2" id="KW-0812">Transmembrane</keyword>
<dbReference type="AlphaFoldDB" id="A0A895XRN3"/>
<feature type="region of interest" description="Disordered" evidence="1">
    <location>
        <begin position="1"/>
        <end position="225"/>
    </location>
</feature>
<evidence type="ECO:0000313" key="3">
    <source>
        <dbReference type="EMBL" id="QSB06183.1"/>
    </source>
</evidence>
<feature type="compositionally biased region" description="Pro residues" evidence="1">
    <location>
        <begin position="195"/>
        <end position="209"/>
    </location>
</feature>
<dbReference type="EMBL" id="CP070496">
    <property type="protein sequence ID" value="QSB06183.1"/>
    <property type="molecule type" value="Genomic_DNA"/>
</dbReference>